<dbReference type="Proteomes" id="UP000789920">
    <property type="component" value="Unassembled WGS sequence"/>
</dbReference>
<keyword evidence="2" id="KW-1185">Reference proteome</keyword>
<name>A0ACA9S2T4_9GLOM</name>
<proteinExistence type="predicted"/>
<gene>
    <name evidence="1" type="ORF">RPERSI_LOCUS25771</name>
</gene>
<evidence type="ECO:0000313" key="1">
    <source>
        <dbReference type="EMBL" id="CAG8822287.1"/>
    </source>
</evidence>
<reference evidence="1" key="1">
    <citation type="submission" date="2021-06" db="EMBL/GenBank/DDBJ databases">
        <authorList>
            <person name="Kallberg Y."/>
            <person name="Tangrot J."/>
            <person name="Rosling A."/>
        </authorList>
    </citation>
    <scope>NUCLEOTIDE SEQUENCE</scope>
    <source>
        <strain evidence="1">MA461A</strain>
    </source>
</reference>
<comment type="caution">
    <text evidence="1">The sequence shown here is derived from an EMBL/GenBank/DDBJ whole genome shotgun (WGS) entry which is preliminary data.</text>
</comment>
<sequence length="74" mass="8674">MIISEPVRIDLAQSQLEPLNYKPFLSLVLENWASNVTYQKFYQRRNKNISKEQDNSINLKPSKNLILQNGTRSH</sequence>
<evidence type="ECO:0000313" key="2">
    <source>
        <dbReference type="Proteomes" id="UP000789920"/>
    </source>
</evidence>
<protein>
    <submittedName>
        <fullName evidence="1">17870_t:CDS:1</fullName>
    </submittedName>
</protein>
<feature type="non-terminal residue" evidence="1">
    <location>
        <position position="74"/>
    </location>
</feature>
<accession>A0ACA9S2T4</accession>
<organism evidence="1 2">
    <name type="scientific">Racocetra persica</name>
    <dbReference type="NCBI Taxonomy" id="160502"/>
    <lineage>
        <taxon>Eukaryota</taxon>
        <taxon>Fungi</taxon>
        <taxon>Fungi incertae sedis</taxon>
        <taxon>Mucoromycota</taxon>
        <taxon>Glomeromycotina</taxon>
        <taxon>Glomeromycetes</taxon>
        <taxon>Diversisporales</taxon>
        <taxon>Gigasporaceae</taxon>
        <taxon>Racocetra</taxon>
    </lineage>
</organism>
<dbReference type="EMBL" id="CAJVQC010086033">
    <property type="protein sequence ID" value="CAG8822287.1"/>
    <property type="molecule type" value="Genomic_DNA"/>
</dbReference>